<reference evidence="2" key="1">
    <citation type="submission" date="2022-11" db="UniProtKB">
        <authorList>
            <consortium name="WormBaseParasite"/>
        </authorList>
    </citation>
    <scope>IDENTIFICATION</scope>
</reference>
<name>A0A915KMC4_ROMCU</name>
<dbReference type="Proteomes" id="UP000887565">
    <property type="component" value="Unplaced"/>
</dbReference>
<evidence type="ECO:0000313" key="2">
    <source>
        <dbReference type="WBParaSite" id="nRc.2.0.1.t39594-RA"/>
    </source>
</evidence>
<proteinExistence type="predicted"/>
<keyword evidence="1" id="KW-1185">Reference proteome</keyword>
<accession>A0A915KMC4</accession>
<protein>
    <submittedName>
        <fullName evidence="2">Uncharacterized protein</fullName>
    </submittedName>
</protein>
<dbReference type="WBParaSite" id="nRc.2.0.1.t39594-RA">
    <property type="protein sequence ID" value="nRc.2.0.1.t39594-RA"/>
    <property type="gene ID" value="nRc.2.0.1.g39594"/>
</dbReference>
<organism evidence="1 2">
    <name type="scientific">Romanomermis culicivorax</name>
    <name type="common">Nematode worm</name>
    <dbReference type="NCBI Taxonomy" id="13658"/>
    <lineage>
        <taxon>Eukaryota</taxon>
        <taxon>Metazoa</taxon>
        <taxon>Ecdysozoa</taxon>
        <taxon>Nematoda</taxon>
        <taxon>Enoplea</taxon>
        <taxon>Dorylaimia</taxon>
        <taxon>Mermithida</taxon>
        <taxon>Mermithoidea</taxon>
        <taxon>Mermithidae</taxon>
        <taxon>Romanomermis</taxon>
    </lineage>
</organism>
<evidence type="ECO:0000313" key="1">
    <source>
        <dbReference type="Proteomes" id="UP000887565"/>
    </source>
</evidence>
<dbReference type="AlphaFoldDB" id="A0A915KMC4"/>
<sequence length="69" mass="7547">MQFVCSGLDQADPLQTNGPEVLDHASNLIGEFGVGQFVRAIEQRGICINLCKCQLFGKFPTFLNSLNTT</sequence>